<organism evidence="2 3">
    <name type="scientific">Chlamydia pneumoniae</name>
    <name type="common">Chlamydophila pneumoniae</name>
    <dbReference type="NCBI Taxonomy" id="83558"/>
    <lineage>
        <taxon>Bacteria</taxon>
        <taxon>Pseudomonadati</taxon>
        <taxon>Chlamydiota</taxon>
        <taxon>Chlamydiia</taxon>
        <taxon>Chlamydiales</taxon>
        <taxon>Chlamydiaceae</taxon>
        <taxon>Chlamydia/Chlamydophila group</taxon>
        <taxon>Chlamydia</taxon>
    </lineage>
</organism>
<accession>A0ABN3YPZ5</accession>
<evidence type="ECO:0000313" key="3">
    <source>
        <dbReference type="Proteomes" id="UP000000424"/>
    </source>
</evidence>
<dbReference type="NCBIfam" id="TIGR00573">
    <property type="entry name" value="dnaq"/>
    <property type="match status" value="1"/>
</dbReference>
<dbReference type="InterPro" id="IPR006054">
    <property type="entry name" value="DnaQ"/>
</dbReference>
<evidence type="ECO:0000313" key="2">
    <source>
        <dbReference type="EMBL" id="AAP98357.1"/>
    </source>
</evidence>
<dbReference type="PANTHER" id="PTHR30231:SF41">
    <property type="entry name" value="DNA POLYMERASE III SUBUNIT EPSILON"/>
    <property type="match status" value="1"/>
</dbReference>
<dbReference type="CDD" id="cd06127">
    <property type="entry name" value="DEDDh"/>
    <property type="match status" value="1"/>
</dbReference>
<dbReference type="SUPFAM" id="SSF53098">
    <property type="entry name" value="Ribonuclease H-like"/>
    <property type="match status" value="1"/>
</dbReference>
<sequence length="232" mass="26528">MDVLIFYDTETTGTQIERDRIIEIAAYNSVTDESFLTYVNPEIPIPDEASKIHGITTDAVLSAPKFPEAYEGFRKFCGEDSILVAHNNDGFDFPLLGKECRRHSLEPLTNRTIDSLKWAQKYRPDLPKHNLQYLRQVYGFAENQAHRALDDVVILHKVFTSLIGDLPPQQVLDLLQQSYHPKVFKMPFGKYKGQPLVDIPKSYFEWLENQGALDKPENKDIKAAIALLHQPT</sequence>
<dbReference type="Proteomes" id="UP000000424">
    <property type="component" value="Chromosome"/>
</dbReference>
<evidence type="ECO:0000259" key="1">
    <source>
        <dbReference type="SMART" id="SM00479"/>
    </source>
</evidence>
<dbReference type="Gene3D" id="3.30.420.10">
    <property type="entry name" value="Ribonuclease H-like superfamily/Ribonuclease H"/>
    <property type="match status" value="1"/>
</dbReference>
<dbReference type="EMBL" id="AE009440">
    <property type="protein sequence ID" value="AAP98357.1"/>
    <property type="molecule type" value="Genomic_DNA"/>
</dbReference>
<protein>
    <submittedName>
        <fullName evidence="2">DNA-directed DNA polymerase III alpha chain</fullName>
    </submittedName>
</protein>
<dbReference type="GO" id="GO:0003887">
    <property type="term" value="F:DNA-directed DNA polymerase activity"/>
    <property type="evidence" value="ECO:0007669"/>
    <property type="project" value="UniProtKB-KW"/>
</dbReference>
<dbReference type="NCBIfam" id="NF004963">
    <property type="entry name" value="PRK06309.1"/>
    <property type="match status" value="1"/>
</dbReference>
<keyword evidence="2" id="KW-0239">DNA-directed DNA polymerase</keyword>
<dbReference type="GeneID" id="45050456"/>
<gene>
    <name evidence="2" type="ordered locus">CpB0426</name>
</gene>
<reference evidence="2" key="1">
    <citation type="submission" date="2002-05" db="EMBL/GenBank/DDBJ databases">
        <title>The genome sequence of Chlamydia pneumoniae TW183 and comparison with other Chlamydia strains based on whole genome sequence analysis.</title>
        <authorList>
            <person name="Geng M.M."/>
            <person name="Schuhmacher A."/>
            <person name="Muehldorfer I."/>
            <person name="Bensch K.W."/>
            <person name="Schaefer K.P."/>
            <person name="Schneider S."/>
            <person name="Pohl T."/>
            <person name="Essig A."/>
            <person name="Marre R."/>
            <person name="Melchers K."/>
        </authorList>
    </citation>
    <scope>NUCLEOTIDE SEQUENCE [LARGE SCALE GENOMIC DNA]</scope>
    <source>
        <strain evidence="2">TW-183</strain>
    </source>
</reference>
<name>A0ABN3YPZ5_CHLPN</name>
<dbReference type="Pfam" id="PF00929">
    <property type="entry name" value="RNase_T"/>
    <property type="match status" value="1"/>
</dbReference>
<dbReference type="PANTHER" id="PTHR30231">
    <property type="entry name" value="DNA POLYMERASE III SUBUNIT EPSILON"/>
    <property type="match status" value="1"/>
</dbReference>
<keyword evidence="2" id="KW-0548">Nucleotidyltransferase</keyword>
<keyword evidence="3" id="KW-1185">Reference proteome</keyword>
<keyword evidence="2" id="KW-0808">Transferase</keyword>
<dbReference type="SMART" id="SM00479">
    <property type="entry name" value="EXOIII"/>
    <property type="match status" value="1"/>
</dbReference>
<dbReference type="Pfam" id="PF12843">
    <property type="entry name" value="QSregVF_b"/>
    <property type="match status" value="1"/>
</dbReference>
<feature type="domain" description="Exonuclease" evidence="1">
    <location>
        <begin position="3"/>
        <end position="168"/>
    </location>
</feature>
<dbReference type="InterPro" id="IPR036397">
    <property type="entry name" value="RNaseH_sf"/>
</dbReference>
<dbReference type="RefSeq" id="WP_011126135.1">
    <property type="nucleotide sequence ID" value="NC_005043.1"/>
</dbReference>
<proteinExistence type="predicted"/>
<dbReference type="InterPro" id="IPR024530">
    <property type="entry name" value="QSregVF_b"/>
</dbReference>
<dbReference type="InterPro" id="IPR012337">
    <property type="entry name" value="RNaseH-like_sf"/>
</dbReference>
<dbReference type="InterPro" id="IPR013520">
    <property type="entry name" value="Ribonucl_H"/>
</dbReference>